<keyword evidence="2" id="KW-0378">Hydrolase</keyword>
<name>A0A840L0P5_9BURK</name>
<dbReference type="SUPFAM" id="SSF53474">
    <property type="entry name" value="alpha/beta-Hydrolases"/>
    <property type="match status" value="1"/>
</dbReference>
<dbReference type="GO" id="GO:0052689">
    <property type="term" value="F:carboxylic ester hydrolase activity"/>
    <property type="evidence" value="ECO:0007669"/>
    <property type="project" value="TreeGrafter"/>
</dbReference>
<dbReference type="EMBL" id="JACHLP010000001">
    <property type="protein sequence ID" value="MBB4842004.1"/>
    <property type="molecule type" value="Genomic_DNA"/>
</dbReference>
<dbReference type="Gene3D" id="3.40.50.1820">
    <property type="entry name" value="alpha/beta hydrolase"/>
    <property type="match status" value="1"/>
</dbReference>
<dbReference type="InterPro" id="IPR029058">
    <property type="entry name" value="AB_hydrolase_fold"/>
</dbReference>
<dbReference type="InterPro" id="IPR022742">
    <property type="entry name" value="Hydrolase_4"/>
</dbReference>
<accession>A0A840L0P5</accession>
<dbReference type="PANTHER" id="PTHR43265:SF1">
    <property type="entry name" value="ESTERASE ESTD"/>
    <property type="match status" value="1"/>
</dbReference>
<gene>
    <name evidence="2" type="ORF">HNP55_000499</name>
</gene>
<dbReference type="Proteomes" id="UP000562027">
    <property type="component" value="Unassembled WGS sequence"/>
</dbReference>
<dbReference type="RefSeq" id="WP_184295848.1">
    <property type="nucleotide sequence ID" value="NZ_JACHLP010000001.1"/>
</dbReference>
<dbReference type="AlphaFoldDB" id="A0A840L0P5"/>
<protein>
    <submittedName>
        <fullName evidence="2">Alpha-beta hydrolase superfamily lysophospholipase</fullName>
    </submittedName>
</protein>
<evidence type="ECO:0000313" key="3">
    <source>
        <dbReference type="Proteomes" id="UP000562027"/>
    </source>
</evidence>
<dbReference type="InterPro" id="IPR053145">
    <property type="entry name" value="AB_hydrolase_Est10"/>
</dbReference>
<feature type="domain" description="Serine aminopeptidase S33" evidence="1">
    <location>
        <begin position="55"/>
        <end position="277"/>
    </location>
</feature>
<dbReference type="Pfam" id="PF12146">
    <property type="entry name" value="Hydrolase_4"/>
    <property type="match status" value="1"/>
</dbReference>
<sequence length="319" mass="34179">MGLSEQILTVQRQGFALKGKLCLPGGGDRMPLVLILQGSGPVDRDGNLGGAGGSLYAKLAQALAGYGVASFRYDKRGVGASGGDFLATGYQDLVDDGQACWEHLANTPFCDHERIYLMGHSEGTAIAAQLSARLNPAPRALIQLCPFGQGAHTMLIQQYLQLEREVAQAPGLDGVLLRGLNRLFGPFSQRLQKQLAHVRTLDGGTARMGLTRVSARWLRELIELEIAPLYRAVPCPMLLLAGEKDLQCPPDSVEALLPLLQQPAQYRLIPNMVHHLVACEGQARLLGGPSTDALPLAPQLLACLQGWFAREAGVSACNS</sequence>
<evidence type="ECO:0000259" key="1">
    <source>
        <dbReference type="Pfam" id="PF12146"/>
    </source>
</evidence>
<proteinExistence type="predicted"/>
<keyword evidence="3" id="KW-1185">Reference proteome</keyword>
<evidence type="ECO:0000313" key="2">
    <source>
        <dbReference type="EMBL" id="MBB4842004.1"/>
    </source>
</evidence>
<organism evidence="2 3">
    <name type="scientific">Roseateles oligotrophus</name>
    <dbReference type="NCBI Taxonomy" id="1769250"/>
    <lineage>
        <taxon>Bacteria</taxon>
        <taxon>Pseudomonadati</taxon>
        <taxon>Pseudomonadota</taxon>
        <taxon>Betaproteobacteria</taxon>
        <taxon>Burkholderiales</taxon>
        <taxon>Sphaerotilaceae</taxon>
        <taxon>Roseateles</taxon>
    </lineage>
</organism>
<reference evidence="2 3" key="1">
    <citation type="submission" date="2020-08" db="EMBL/GenBank/DDBJ databases">
        <title>Functional genomics of gut bacteria from endangered species of beetles.</title>
        <authorList>
            <person name="Carlos-Shanley C."/>
        </authorList>
    </citation>
    <scope>NUCLEOTIDE SEQUENCE [LARGE SCALE GENOMIC DNA]</scope>
    <source>
        <strain evidence="2 3">S00239</strain>
    </source>
</reference>
<comment type="caution">
    <text evidence="2">The sequence shown here is derived from an EMBL/GenBank/DDBJ whole genome shotgun (WGS) entry which is preliminary data.</text>
</comment>
<dbReference type="PANTHER" id="PTHR43265">
    <property type="entry name" value="ESTERASE ESTD"/>
    <property type="match status" value="1"/>
</dbReference>